<gene>
    <name evidence="2" type="ORF">DD559_04080</name>
</gene>
<protein>
    <submittedName>
        <fullName evidence="2">Xylose isomerase</fullName>
    </submittedName>
</protein>
<evidence type="ECO:0000313" key="3">
    <source>
        <dbReference type="Proteomes" id="UP000245890"/>
    </source>
</evidence>
<organism evidence="2 3">
    <name type="scientific">Sphingomonas pokkalii</name>
    <dbReference type="NCBI Taxonomy" id="2175090"/>
    <lineage>
        <taxon>Bacteria</taxon>
        <taxon>Pseudomonadati</taxon>
        <taxon>Pseudomonadota</taxon>
        <taxon>Alphaproteobacteria</taxon>
        <taxon>Sphingomonadales</taxon>
        <taxon>Sphingomonadaceae</taxon>
        <taxon>Sphingomonas</taxon>
    </lineage>
</organism>
<dbReference type="InterPro" id="IPR013022">
    <property type="entry name" value="Xyl_isomerase-like_TIM-brl"/>
</dbReference>
<evidence type="ECO:0000313" key="2">
    <source>
        <dbReference type="EMBL" id="PVX28610.1"/>
    </source>
</evidence>
<name>A0A2U0SB97_9SPHN</name>
<dbReference type="RefSeq" id="WP_116468058.1">
    <property type="nucleotide sequence ID" value="NZ_QENQ01000001.1"/>
</dbReference>
<dbReference type="Proteomes" id="UP000245890">
    <property type="component" value="Unassembled WGS sequence"/>
</dbReference>
<dbReference type="AlphaFoldDB" id="A0A2U0SB97"/>
<proteinExistence type="predicted"/>
<dbReference type="EMBL" id="QENQ01000001">
    <property type="protein sequence ID" value="PVX28610.1"/>
    <property type="molecule type" value="Genomic_DNA"/>
</dbReference>
<feature type="domain" description="Xylose isomerase-like TIM barrel" evidence="1">
    <location>
        <begin position="22"/>
        <end position="239"/>
    </location>
</feature>
<keyword evidence="3" id="KW-1185">Reference proteome</keyword>
<dbReference type="GO" id="GO:0016853">
    <property type="term" value="F:isomerase activity"/>
    <property type="evidence" value="ECO:0007669"/>
    <property type="project" value="UniProtKB-KW"/>
</dbReference>
<comment type="caution">
    <text evidence="2">The sequence shown here is derived from an EMBL/GenBank/DDBJ whole genome shotgun (WGS) entry which is preliminary data.</text>
</comment>
<dbReference type="Pfam" id="PF01261">
    <property type="entry name" value="AP_endonuc_2"/>
    <property type="match status" value="1"/>
</dbReference>
<reference evidence="2 3" key="1">
    <citation type="submission" date="2018-05" db="EMBL/GenBank/DDBJ databases">
        <title>Description of Sphingomonas pokkalii sp nov, isolated from the rhizosphere of saline tolerant pokkali rice and its draft genome analysis.</title>
        <authorList>
            <person name="Menon R."/>
            <person name="Kumari S."/>
            <person name="Rameshkumar N."/>
        </authorList>
    </citation>
    <scope>NUCLEOTIDE SEQUENCE [LARGE SCALE GENOMIC DNA]</scope>
    <source>
        <strain evidence="2 3">L3B27</strain>
    </source>
</reference>
<sequence>MRKLGLEFLGVFGLSPVDLVHLAADLDCQFIGTVPAPLPFNPEGYAPWNLLEDAALRRELKAALADTGIELLLGDGNAFLPGVDARESLAPHLDLYHDLGVRRANSISFDPSLERTHDQFAIFAEMAVERDMLPTIEFCPISVIDTLEAGVNIVRHAGGAARLLIDAMHFFRSGSSLEQLTEVADLVSHIQLSDVPRAPACEDYLEEAMYERRIPGDGEAPLVQILSILSHVEAIGMEVPLRALAEQGVGPHERMARCVAGARRTIAAAD</sequence>
<accession>A0A2U0SB97</accession>
<dbReference type="SUPFAM" id="SSF51658">
    <property type="entry name" value="Xylose isomerase-like"/>
    <property type="match status" value="1"/>
</dbReference>
<evidence type="ECO:0000259" key="1">
    <source>
        <dbReference type="Pfam" id="PF01261"/>
    </source>
</evidence>
<keyword evidence="2" id="KW-0413">Isomerase</keyword>
<dbReference type="OrthoDB" id="7507692at2"/>
<dbReference type="Gene3D" id="3.20.20.150">
    <property type="entry name" value="Divalent-metal-dependent TIM barrel enzymes"/>
    <property type="match status" value="1"/>
</dbReference>
<dbReference type="InterPro" id="IPR036237">
    <property type="entry name" value="Xyl_isomerase-like_sf"/>
</dbReference>